<sequence>MTVQPSLTVKAAKKQLRTHIKARLKTITQESLTSQSQLILSRLVNNPTFKNAKSVAVYMNMPDSEVQTLPIIEQCFNLNKQVYLPRCNTIPVKHRKPNYLSMLKIEVYNDVLNLQPQGKYQLLEPTSGEDAMESGDLDLILLPGVAFSSTLQRLGHGAGFYDEFLSTYRQKWSKLPSLIGLALQEQIVPEDSIPVEDHDYGLDQIITSSRTFPSLQQI</sequence>
<feature type="binding site" evidence="6">
    <location>
        <begin position="13"/>
        <end position="17"/>
    </location>
    <ligand>
        <name>ATP</name>
        <dbReference type="ChEBI" id="CHEBI:30616"/>
    </ligand>
</feature>
<accession>A0A8H7ZHG1</accession>
<comment type="caution">
    <text evidence="8">The sequence shown here is derived from an EMBL/GenBank/DDBJ whole genome shotgun (WGS) entry which is preliminary data.</text>
</comment>
<dbReference type="Pfam" id="PF01812">
    <property type="entry name" value="5-FTHF_cyc-lig"/>
    <property type="match status" value="1"/>
</dbReference>
<comment type="similarity">
    <text evidence="1 7">Belongs to the 5-formyltetrahydrofolate cyclo-ligase family.</text>
</comment>
<dbReference type="EC" id="6.3.3.2" evidence="5 7"/>
<dbReference type="GeneID" id="93649550"/>
<feature type="binding site" evidence="6">
    <location>
        <position position="65"/>
    </location>
    <ligand>
        <name>substrate</name>
    </ligand>
</feature>
<reference evidence="8 9" key="1">
    <citation type="submission" date="2020-12" db="EMBL/GenBank/DDBJ databases">
        <title>Effect of drift, selection, and recombination on the evolution of hybrid genomes in Candida yeast pathogens.</title>
        <authorList>
            <person name="Mixao V."/>
            <person name="Ksiezopolska E."/>
            <person name="Saus E."/>
            <person name="Boekhout T."/>
            <person name="Gacser A."/>
            <person name="Gabaldon T."/>
        </authorList>
    </citation>
    <scope>NUCLEOTIDE SEQUENCE [LARGE SCALE GENOMIC DNA]</scope>
    <source>
        <strain evidence="8 9">BP57</strain>
    </source>
</reference>
<evidence type="ECO:0000256" key="2">
    <source>
        <dbReference type="ARBA" id="ARBA00022741"/>
    </source>
</evidence>
<dbReference type="AlphaFoldDB" id="A0A8H7ZHG1"/>
<evidence type="ECO:0000256" key="4">
    <source>
        <dbReference type="ARBA" id="ARBA00036539"/>
    </source>
</evidence>
<evidence type="ECO:0000256" key="5">
    <source>
        <dbReference type="ARBA" id="ARBA00038966"/>
    </source>
</evidence>
<dbReference type="OrthoDB" id="2015992at2759"/>
<dbReference type="GO" id="GO:0046872">
    <property type="term" value="F:metal ion binding"/>
    <property type="evidence" value="ECO:0007669"/>
    <property type="project" value="UniProtKB-KW"/>
</dbReference>
<dbReference type="InterPro" id="IPR024185">
    <property type="entry name" value="FTHF_cligase-like_sf"/>
</dbReference>
<dbReference type="NCBIfam" id="TIGR02727">
    <property type="entry name" value="MTHFS_bact"/>
    <property type="match status" value="1"/>
</dbReference>
<dbReference type="PIRSF" id="PIRSF006806">
    <property type="entry name" value="FTHF_cligase"/>
    <property type="match status" value="1"/>
</dbReference>
<dbReference type="InterPro" id="IPR002698">
    <property type="entry name" value="FTHF_cligase"/>
</dbReference>
<dbReference type="InterPro" id="IPR037171">
    <property type="entry name" value="NagB/RpiA_transferase-like"/>
</dbReference>
<dbReference type="PANTHER" id="PTHR23407">
    <property type="entry name" value="ATPASE INHIBITOR/5-FORMYLTETRAHYDROFOLATE CYCLO-LIGASE"/>
    <property type="match status" value="1"/>
</dbReference>
<dbReference type="Gene3D" id="3.40.50.10420">
    <property type="entry name" value="NagB/RpiA/CoA transferase-like"/>
    <property type="match status" value="1"/>
</dbReference>
<dbReference type="GO" id="GO:0030272">
    <property type="term" value="F:5-formyltetrahydrofolate cyclo-ligase activity"/>
    <property type="evidence" value="ECO:0007669"/>
    <property type="project" value="UniProtKB-EC"/>
</dbReference>
<evidence type="ECO:0000256" key="7">
    <source>
        <dbReference type="RuleBase" id="RU361279"/>
    </source>
</evidence>
<dbReference type="EMBL" id="JAEOAQ010000001">
    <property type="protein sequence ID" value="KAG5421828.1"/>
    <property type="molecule type" value="Genomic_DNA"/>
</dbReference>
<keyword evidence="7" id="KW-0479">Metal-binding</keyword>
<dbReference type="SUPFAM" id="SSF100950">
    <property type="entry name" value="NagB/RpiA/CoA transferase-like"/>
    <property type="match status" value="1"/>
</dbReference>
<dbReference type="Proteomes" id="UP000669133">
    <property type="component" value="Unassembled WGS sequence"/>
</dbReference>
<keyword evidence="3 6" id="KW-0067">ATP-binding</keyword>
<dbReference type="GO" id="GO:0035999">
    <property type="term" value="P:tetrahydrofolate interconversion"/>
    <property type="evidence" value="ECO:0007669"/>
    <property type="project" value="TreeGrafter"/>
</dbReference>
<name>A0A8H7ZHG1_9ASCO</name>
<comment type="cofactor">
    <cofactor evidence="7">
        <name>Mg(2+)</name>
        <dbReference type="ChEBI" id="CHEBI:18420"/>
    </cofactor>
</comment>
<feature type="binding site" evidence="6">
    <location>
        <begin position="153"/>
        <end position="161"/>
    </location>
    <ligand>
        <name>ATP</name>
        <dbReference type="ChEBI" id="CHEBI:30616"/>
    </ligand>
</feature>
<protein>
    <recommendedName>
        <fullName evidence="5 7">5-formyltetrahydrofolate cyclo-ligase</fullName>
        <ecNumber evidence="5 7">6.3.3.2</ecNumber>
    </recommendedName>
</protein>
<feature type="binding site" evidence="6">
    <location>
        <position position="59"/>
    </location>
    <ligand>
        <name>substrate</name>
    </ligand>
</feature>
<evidence type="ECO:0000313" key="8">
    <source>
        <dbReference type="EMBL" id="KAG5421828.1"/>
    </source>
</evidence>
<evidence type="ECO:0000256" key="6">
    <source>
        <dbReference type="PIRSR" id="PIRSR006806-1"/>
    </source>
</evidence>
<gene>
    <name evidence="8" type="ORF">I9W82_000921</name>
</gene>
<keyword evidence="9" id="KW-1185">Reference proteome</keyword>
<dbReference type="GO" id="GO:0009396">
    <property type="term" value="P:folic acid-containing compound biosynthetic process"/>
    <property type="evidence" value="ECO:0007669"/>
    <property type="project" value="TreeGrafter"/>
</dbReference>
<evidence type="ECO:0000256" key="3">
    <source>
        <dbReference type="ARBA" id="ARBA00022840"/>
    </source>
</evidence>
<proteinExistence type="inferred from homology"/>
<organism evidence="8 9">
    <name type="scientific">Candida metapsilosis</name>
    <dbReference type="NCBI Taxonomy" id="273372"/>
    <lineage>
        <taxon>Eukaryota</taxon>
        <taxon>Fungi</taxon>
        <taxon>Dikarya</taxon>
        <taxon>Ascomycota</taxon>
        <taxon>Saccharomycotina</taxon>
        <taxon>Pichiomycetes</taxon>
        <taxon>Debaryomycetaceae</taxon>
        <taxon>Candida/Lodderomyces clade</taxon>
        <taxon>Candida</taxon>
    </lineage>
</organism>
<comment type="catalytic activity">
    <reaction evidence="4 7">
        <text>(6S)-5-formyl-5,6,7,8-tetrahydrofolate + ATP = (6R)-5,10-methenyltetrahydrofolate + ADP + phosphate</text>
        <dbReference type="Rhea" id="RHEA:10488"/>
        <dbReference type="ChEBI" id="CHEBI:30616"/>
        <dbReference type="ChEBI" id="CHEBI:43474"/>
        <dbReference type="ChEBI" id="CHEBI:57455"/>
        <dbReference type="ChEBI" id="CHEBI:57457"/>
        <dbReference type="ChEBI" id="CHEBI:456216"/>
        <dbReference type="EC" id="6.3.3.2"/>
    </reaction>
</comment>
<dbReference type="PANTHER" id="PTHR23407:SF1">
    <property type="entry name" value="5-FORMYLTETRAHYDROFOLATE CYCLO-LIGASE"/>
    <property type="match status" value="1"/>
</dbReference>
<keyword evidence="2 6" id="KW-0547">Nucleotide-binding</keyword>
<keyword evidence="7" id="KW-0460">Magnesium</keyword>
<dbReference type="GO" id="GO:0005739">
    <property type="term" value="C:mitochondrion"/>
    <property type="evidence" value="ECO:0007669"/>
    <property type="project" value="TreeGrafter"/>
</dbReference>
<dbReference type="RefSeq" id="XP_067550944.1">
    <property type="nucleotide sequence ID" value="XM_067695337.1"/>
</dbReference>
<dbReference type="GO" id="GO:0005524">
    <property type="term" value="F:ATP binding"/>
    <property type="evidence" value="ECO:0007669"/>
    <property type="project" value="UniProtKB-KW"/>
</dbReference>
<evidence type="ECO:0000313" key="9">
    <source>
        <dbReference type="Proteomes" id="UP000669133"/>
    </source>
</evidence>
<evidence type="ECO:0000256" key="1">
    <source>
        <dbReference type="ARBA" id="ARBA00010638"/>
    </source>
</evidence>